<feature type="compositionally biased region" description="Basic and acidic residues" evidence="1">
    <location>
        <begin position="55"/>
        <end position="85"/>
    </location>
</feature>
<reference evidence="3" key="1">
    <citation type="journal article" date="2009" name="PLoS ONE">
        <title>Methylobacterium genome sequences: a reference blueprint to investigate microbial metabolism of C1 compounds from natural and industrial sources.</title>
        <authorList>
            <person name="Vuilleumier S."/>
            <person name="Chistoserdova L."/>
            <person name="Lee M.-C."/>
            <person name="Bringel F."/>
            <person name="Lajus A."/>
            <person name="Zhou Y."/>
            <person name="Gourion B."/>
            <person name="Barbe V."/>
            <person name="Chang J."/>
            <person name="Cruveiller S."/>
            <person name="Dossat C."/>
            <person name="Gillett W."/>
            <person name="Gruffaz C."/>
            <person name="Haugen E."/>
            <person name="Hourcade E."/>
            <person name="Levy R."/>
            <person name="Mangenot S."/>
            <person name="Muller E."/>
            <person name="Nadalig T."/>
            <person name="Pagni M."/>
            <person name="Penny C."/>
            <person name="Peyraud R."/>
            <person name="Robinson D.G."/>
            <person name="Roche D."/>
            <person name="Rouy Z."/>
            <person name="Saenampechek C."/>
            <person name="Salvignol G."/>
            <person name="Vallenet D."/>
            <person name="Wu Z."/>
            <person name="Marx C.J."/>
            <person name="Vorholt J.A."/>
            <person name="Olson M.V."/>
            <person name="Kaul R."/>
            <person name="Weissenbach J."/>
            <person name="Medigue C."/>
            <person name="Lidstrom M.E."/>
        </authorList>
    </citation>
    <scope>NUCLEOTIDE SEQUENCE [LARGE SCALE GENOMIC DNA]</scope>
    <source>
        <strain evidence="3">DSM 6343 / CIP 106787 / DM4</strain>
    </source>
</reference>
<dbReference type="Proteomes" id="UP000008070">
    <property type="component" value="Chromosome"/>
</dbReference>
<dbReference type="EMBL" id="FP103042">
    <property type="protein sequence ID" value="CAX24218.1"/>
    <property type="molecule type" value="Genomic_DNA"/>
</dbReference>
<feature type="compositionally biased region" description="Polar residues" evidence="1">
    <location>
        <begin position="89"/>
        <end position="110"/>
    </location>
</feature>
<name>C7C9M3_METED</name>
<dbReference type="AlphaFoldDB" id="C7C9M3"/>
<proteinExistence type="predicted"/>
<feature type="compositionally biased region" description="Gly residues" evidence="1">
    <location>
        <begin position="31"/>
        <end position="40"/>
    </location>
</feature>
<dbReference type="HOGENOM" id="CLU_1325090_0_0_5"/>
<evidence type="ECO:0000313" key="2">
    <source>
        <dbReference type="EMBL" id="CAX24218.1"/>
    </source>
</evidence>
<dbReference type="KEGG" id="mdi:METDI2565"/>
<gene>
    <name evidence="2" type="ORF">METD_I2565</name>
</gene>
<feature type="region of interest" description="Disordered" evidence="1">
    <location>
        <begin position="55"/>
        <end position="126"/>
    </location>
</feature>
<protein>
    <submittedName>
        <fullName evidence="2">Uncharacterized protein</fullName>
    </submittedName>
</protein>
<accession>C7C9M3</accession>
<feature type="region of interest" description="Disordered" evidence="1">
    <location>
        <begin position="14"/>
        <end position="40"/>
    </location>
</feature>
<evidence type="ECO:0000313" key="3">
    <source>
        <dbReference type="Proteomes" id="UP000008070"/>
    </source>
</evidence>
<evidence type="ECO:0000256" key="1">
    <source>
        <dbReference type="SAM" id="MobiDB-lite"/>
    </source>
</evidence>
<feature type="compositionally biased region" description="Basic and acidic residues" evidence="1">
    <location>
        <begin position="18"/>
        <end position="27"/>
    </location>
</feature>
<organism evidence="2 3">
    <name type="scientific">Methylorubrum extorquens (strain DSM 6343 / CIP 106787 / DM4)</name>
    <name type="common">Methylobacterium extorquens</name>
    <dbReference type="NCBI Taxonomy" id="661410"/>
    <lineage>
        <taxon>Bacteria</taxon>
        <taxon>Pseudomonadati</taxon>
        <taxon>Pseudomonadota</taxon>
        <taxon>Alphaproteobacteria</taxon>
        <taxon>Hyphomicrobiales</taxon>
        <taxon>Methylobacteriaceae</taxon>
        <taxon>Methylorubrum</taxon>
    </lineage>
</organism>
<sequence length="207" mass="22591">MHADAPKASLSALYGALRRSERQRPASREGGMSGLINGGRSDGFAILLERTHNHADGRASTLRDRHRDEIPSERVDERPERKPDDASGCCTQSEMPVRSTTPHSQLTLSMQHDHSDASTSPGCDSHDPIAYLVAPQNTPATQSRAGADMMVTLDGDDSALDVLAWCTANHCRAETVFVGQAHRRGTRCWKIVAGDDDAAFAFRLQWV</sequence>